<evidence type="ECO:0000313" key="5">
    <source>
        <dbReference type="Proteomes" id="UP000614469"/>
    </source>
</evidence>
<dbReference type="PROSITE" id="PS50801">
    <property type="entry name" value="STAS"/>
    <property type="match status" value="1"/>
</dbReference>
<dbReference type="GO" id="GO:0043856">
    <property type="term" value="F:anti-sigma factor antagonist activity"/>
    <property type="evidence" value="ECO:0007669"/>
    <property type="project" value="InterPro"/>
</dbReference>
<dbReference type="Pfam" id="PF01740">
    <property type="entry name" value="STAS"/>
    <property type="match status" value="1"/>
</dbReference>
<evidence type="ECO:0000256" key="1">
    <source>
        <dbReference type="ARBA" id="ARBA00009013"/>
    </source>
</evidence>
<dbReference type="AlphaFoldDB" id="A0A8J6TGV6"/>
<dbReference type="PANTHER" id="PTHR33495">
    <property type="entry name" value="ANTI-SIGMA FACTOR ANTAGONIST TM_1081-RELATED-RELATED"/>
    <property type="match status" value="1"/>
</dbReference>
<protein>
    <recommendedName>
        <fullName evidence="2">Anti-sigma factor antagonist</fullName>
    </recommendedName>
</protein>
<gene>
    <name evidence="4" type="ORF">H8E29_13760</name>
</gene>
<dbReference type="EMBL" id="JACNJN010000154">
    <property type="protein sequence ID" value="MBC8336328.1"/>
    <property type="molecule type" value="Genomic_DNA"/>
</dbReference>
<evidence type="ECO:0000313" key="4">
    <source>
        <dbReference type="EMBL" id="MBC8336328.1"/>
    </source>
</evidence>
<comment type="similarity">
    <text evidence="1 2">Belongs to the anti-sigma-factor antagonist family.</text>
</comment>
<comment type="caution">
    <text evidence="4">The sequence shown here is derived from an EMBL/GenBank/DDBJ whole genome shotgun (WGS) entry which is preliminary data.</text>
</comment>
<dbReference type="NCBIfam" id="TIGR00377">
    <property type="entry name" value="ant_ant_sig"/>
    <property type="match status" value="1"/>
</dbReference>
<name>A0A8J6TGV6_9CHLR</name>
<dbReference type="CDD" id="cd07043">
    <property type="entry name" value="STAS_anti-anti-sigma_factors"/>
    <property type="match status" value="1"/>
</dbReference>
<dbReference type="SUPFAM" id="SSF52091">
    <property type="entry name" value="SpoIIaa-like"/>
    <property type="match status" value="1"/>
</dbReference>
<sequence>MEVTTQKFKQCDLITVKGRVDSATAAQLSEALEAVTKGGRHKIVFDMSDVEYMSSAGMRVLLATQKECKRLNRGEVVLAAVSDRIKEALDLAGFIPLFTILDEVTPAVGYF</sequence>
<dbReference type="InterPro" id="IPR003658">
    <property type="entry name" value="Anti-sigma_ant"/>
</dbReference>
<dbReference type="InterPro" id="IPR002645">
    <property type="entry name" value="STAS_dom"/>
</dbReference>
<evidence type="ECO:0000256" key="2">
    <source>
        <dbReference type="RuleBase" id="RU003749"/>
    </source>
</evidence>
<proteinExistence type="inferred from homology"/>
<accession>A0A8J6TGV6</accession>
<dbReference type="PANTHER" id="PTHR33495:SF2">
    <property type="entry name" value="ANTI-SIGMA FACTOR ANTAGONIST TM_1081-RELATED"/>
    <property type="match status" value="1"/>
</dbReference>
<dbReference type="Gene3D" id="3.30.750.24">
    <property type="entry name" value="STAS domain"/>
    <property type="match status" value="1"/>
</dbReference>
<dbReference type="InterPro" id="IPR036513">
    <property type="entry name" value="STAS_dom_sf"/>
</dbReference>
<evidence type="ECO:0000259" key="3">
    <source>
        <dbReference type="PROSITE" id="PS50801"/>
    </source>
</evidence>
<feature type="domain" description="STAS" evidence="3">
    <location>
        <begin position="1"/>
        <end position="111"/>
    </location>
</feature>
<reference evidence="4 5" key="1">
    <citation type="submission" date="2020-08" db="EMBL/GenBank/DDBJ databases">
        <title>Bridging the membrane lipid divide: bacteria of the FCB group superphylum have the potential to synthesize archaeal ether lipids.</title>
        <authorList>
            <person name="Villanueva L."/>
            <person name="Von Meijenfeldt F.A.B."/>
            <person name="Westbye A.B."/>
            <person name="Yadav S."/>
            <person name="Hopmans E.C."/>
            <person name="Dutilh B.E."/>
            <person name="Sinninghe Damste J.S."/>
        </authorList>
    </citation>
    <scope>NUCLEOTIDE SEQUENCE [LARGE SCALE GENOMIC DNA]</scope>
    <source>
        <strain evidence="4">NIOZ-UU36</strain>
    </source>
</reference>
<dbReference type="Proteomes" id="UP000614469">
    <property type="component" value="Unassembled WGS sequence"/>
</dbReference>
<organism evidence="4 5">
    <name type="scientific">Candidatus Desulfolinea nitratireducens</name>
    <dbReference type="NCBI Taxonomy" id="2841698"/>
    <lineage>
        <taxon>Bacteria</taxon>
        <taxon>Bacillati</taxon>
        <taxon>Chloroflexota</taxon>
        <taxon>Anaerolineae</taxon>
        <taxon>Anaerolineales</taxon>
        <taxon>Anaerolineales incertae sedis</taxon>
        <taxon>Candidatus Desulfolinea</taxon>
    </lineage>
</organism>